<dbReference type="AlphaFoldDB" id="A0AAN9YNB9"/>
<evidence type="ECO:0000313" key="3">
    <source>
        <dbReference type="EMBL" id="KAK7750546.1"/>
    </source>
</evidence>
<dbReference type="PANTHER" id="PTHR24320">
    <property type="entry name" value="RETINOL DEHYDROGENASE"/>
    <property type="match status" value="1"/>
</dbReference>
<evidence type="ECO:0000313" key="4">
    <source>
        <dbReference type="Proteomes" id="UP001320420"/>
    </source>
</evidence>
<dbReference type="SUPFAM" id="SSF51735">
    <property type="entry name" value="NAD(P)-binding Rossmann-fold domains"/>
    <property type="match status" value="1"/>
</dbReference>
<dbReference type="PANTHER" id="PTHR24320:SF272">
    <property type="entry name" value="NAD(P)-BINDING ROSSMANN-FOLD SUPERFAMILY PROTEIN"/>
    <property type="match status" value="1"/>
</dbReference>
<reference evidence="3 4" key="1">
    <citation type="submission" date="2024-02" db="EMBL/GenBank/DDBJ databases">
        <title>De novo assembly and annotation of 12 fungi associated with fruit tree decline syndrome in Ontario, Canada.</title>
        <authorList>
            <person name="Sulman M."/>
            <person name="Ellouze W."/>
            <person name="Ilyukhin E."/>
        </authorList>
    </citation>
    <scope>NUCLEOTIDE SEQUENCE [LARGE SCALE GENOMIC DNA]</scope>
    <source>
        <strain evidence="3 4">M11/M66-122</strain>
    </source>
</reference>
<dbReference type="Proteomes" id="UP001320420">
    <property type="component" value="Unassembled WGS sequence"/>
</dbReference>
<protein>
    <recommendedName>
        <fullName evidence="5">Short-chain dehydrogenase</fullName>
    </recommendedName>
</protein>
<proteinExistence type="inferred from homology"/>
<organism evidence="3 4">
    <name type="scientific">Diatrype stigma</name>
    <dbReference type="NCBI Taxonomy" id="117547"/>
    <lineage>
        <taxon>Eukaryota</taxon>
        <taxon>Fungi</taxon>
        <taxon>Dikarya</taxon>
        <taxon>Ascomycota</taxon>
        <taxon>Pezizomycotina</taxon>
        <taxon>Sordariomycetes</taxon>
        <taxon>Xylariomycetidae</taxon>
        <taxon>Xylariales</taxon>
        <taxon>Diatrypaceae</taxon>
        <taxon>Diatrype</taxon>
    </lineage>
</organism>
<evidence type="ECO:0000256" key="1">
    <source>
        <dbReference type="ARBA" id="ARBA00006484"/>
    </source>
</evidence>
<keyword evidence="4" id="KW-1185">Reference proteome</keyword>
<dbReference type="Gene3D" id="3.40.50.720">
    <property type="entry name" value="NAD(P)-binding Rossmann-like Domain"/>
    <property type="match status" value="1"/>
</dbReference>
<evidence type="ECO:0008006" key="5">
    <source>
        <dbReference type="Google" id="ProtNLM"/>
    </source>
</evidence>
<dbReference type="EMBL" id="JAKJXP020000062">
    <property type="protein sequence ID" value="KAK7750546.1"/>
    <property type="molecule type" value="Genomic_DNA"/>
</dbReference>
<name>A0AAN9YNB9_9PEZI</name>
<dbReference type="Pfam" id="PF00106">
    <property type="entry name" value="adh_short"/>
    <property type="match status" value="1"/>
</dbReference>
<gene>
    <name evidence="3" type="ORF">SLS62_007522</name>
</gene>
<evidence type="ECO:0000256" key="2">
    <source>
        <dbReference type="ARBA" id="ARBA00023002"/>
    </source>
</evidence>
<dbReference type="PRINTS" id="PR00081">
    <property type="entry name" value="GDHRDH"/>
</dbReference>
<accession>A0AAN9YNB9</accession>
<dbReference type="InterPro" id="IPR002347">
    <property type="entry name" value="SDR_fam"/>
</dbReference>
<dbReference type="GO" id="GO:0016491">
    <property type="term" value="F:oxidoreductase activity"/>
    <property type="evidence" value="ECO:0007669"/>
    <property type="project" value="UniProtKB-KW"/>
</dbReference>
<comment type="similarity">
    <text evidence="1">Belongs to the short-chain dehydrogenases/reductases (SDR) family.</text>
</comment>
<dbReference type="InterPro" id="IPR036291">
    <property type="entry name" value="NAD(P)-bd_dom_sf"/>
</dbReference>
<comment type="caution">
    <text evidence="3">The sequence shown here is derived from an EMBL/GenBank/DDBJ whole genome shotgun (WGS) entry which is preliminary data.</text>
</comment>
<keyword evidence="2" id="KW-0560">Oxidoreductase</keyword>
<sequence length="348" mass="38035">MASLVSKDPFQLAGRYAKRNRWENLGGPGDSRPTGDDVIRDEGLLAGDTLRDKVILITGTSAGMGPATVRALARTGATIYATARDLDKARAALGRDLLDTGRVHLLRVDQADMASVRACAAEFRRQSGGKLNVLINNAAVMRTPETRTKDGFELQFATNHLSHFLLFYLLKDLLLASTTPEFQSRVVNVSSLGHRYSPICFDNLMFEGGNYEGWVVYGQSKTANVYMANQIERLYGAQGLHGYSVSPGSFVSPNLQKYAAAEMEAAMQEERFGKYYASVEQACAGSVYAAVSKELEGKGGLYIEGASVAVREIPPDSDDIEYGYAGWAFDAEKEERLWEVSKKLVGVE</sequence>